<proteinExistence type="predicted"/>
<sequence length="166" mass="18314">MDQIYASDALSCETRGKWPRNSPPRPVLTLSDVRASTSVELRMSKCATKIDDPTSRRSVRLASCLNGPFSLVSAPGKWKGSLRTPPILQLSVAEVALPSPWLPPPRHPARLLQWSPPILSLKPIFRSPSFDVFFYSSHPTIFPASFISSMDSLQSFISSFTQLLGS</sequence>
<organism evidence="1 2">
    <name type="scientific">Crenichthys baileyi</name>
    <name type="common">White River springfish</name>
    <dbReference type="NCBI Taxonomy" id="28760"/>
    <lineage>
        <taxon>Eukaryota</taxon>
        <taxon>Metazoa</taxon>
        <taxon>Chordata</taxon>
        <taxon>Craniata</taxon>
        <taxon>Vertebrata</taxon>
        <taxon>Euteleostomi</taxon>
        <taxon>Actinopterygii</taxon>
        <taxon>Neopterygii</taxon>
        <taxon>Teleostei</taxon>
        <taxon>Neoteleostei</taxon>
        <taxon>Acanthomorphata</taxon>
        <taxon>Ovalentaria</taxon>
        <taxon>Atherinomorphae</taxon>
        <taxon>Cyprinodontiformes</taxon>
        <taxon>Goodeidae</taxon>
        <taxon>Crenichthys</taxon>
    </lineage>
</organism>
<protein>
    <submittedName>
        <fullName evidence="1">Uncharacterized protein</fullName>
    </submittedName>
</protein>
<dbReference type="EMBL" id="JAHHUM010001605">
    <property type="protein sequence ID" value="KAK5610274.1"/>
    <property type="molecule type" value="Genomic_DNA"/>
</dbReference>
<name>A0AAV9RMJ7_9TELE</name>
<keyword evidence="2" id="KW-1185">Reference proteome</keyword>
<dbReference type="Proteomes" id="UP001311232">
    <property type="component" value="Unassembled WGS sequence"/>
</dbReference>
<evidence type="ECO:0000313" key="2">
    <source>
        <dbReference type="Proteomes" id="UP001311232"/>
    </source>
</evidence>
<evidence type="ECO:0000313" key="1">
    <source>
        <dbReference type="EMBL" id="KAK5610274.1"/>
    </source>
</evidence>
<reference evidence="1 2" key="1">
    <citation type="submission" date="2021-06" db="EMBL/GenBank/DDBJ databases">
        <authorList>
            <person name="Palmer J.M."/>
        </authorList>
    </citation>
    <scope>NUCLEOTIDE SEQUENCE [LARGE SCALE GENOMIC DNA]</scope>
    <source>
        <strain evidence="1 2">MEX-2019</strain>
        <tissue evidence="1">Muscle</tissue>
    </source>
</reference>
<dbReference type="AlphaFoldDB" id="A0AAV9RMJ7"/>
<comment type="caution">
    <text evidence="1">The sequence shown here is derived from an EMBL/GenBank/DDBJ whole genome shotgun (WGS) entry which is preliminary data.</text>
</comment>
<accession>A0AAV9RMJ7</accession>
<gene>
    <name evidence="1" type="ORF">CRENBAI_007800</name>
</gene>